<organism evidence="7 8">
    <name type="scientific">Hoeflea alexandrii</name>
    <dbReference type="NCBI Taxonomy" id="288436"/>
    <lineage>
        <taxon>Bacteria</taxon>
        <taxon>Pseudomonadati</taxon>
        <taxon>Pseudomonadota</taxon>
        <taxon>Alphaproteobacteria</taxon>
        <taxon>Hyphomicrobiales</taxon>
        <taxon>Rhizobiaceae</taxon>
        <taxon>Hoeflea</taxon>
    </lineage>
</organism>
<keyword evidence="8" id="KW-1185">Reference proteome</keyword>
<dbReference type="PROSITE" id="PS00775">
    <property type="entry name" value="GLYCOSYL_HYDROL_F3"/>
    <property type="match status" value="1"/>
</dbReference>
<dbReference type="InterPro" id="IPR017853">
    <property type="entry name" value="GH"/>
</dbReference>
<reference evidence="7 8" key="1">
    <citation type="submission" date="2020-01" db="EMBL/GenBank/DDBJ databases">
        <title>Genomes of bacteria type strains.</title>
        <authorList>
            <person name="Chen J."/>
            <person name="Zhu S."/>
            <person name="Yang J."/>
        </authorList>
    </citation>
    <scope>NUCLEOTIDE SEQUENCE [LARGE SCALE GENOMIC DNA]</scope>
    <source>
        <strain evidence="7 8">DSM 16655</strain>
    </source>
</reference>
<keyword evidence="5" id="KW-0326">Glycosidase</keyword>
<dbReference type="GO" id="GO:0016787">
    <property type="term" value="F:hydrolase activity"/>
    <property type="evidence" value="ECO:0007669"/>
    <property type="project" value="UniProtKB-KW"/>
</dbReference>
<dbReference type="InterPro" id="IPR001764">
    <property type="entry name" value="Glyco_hydro_3_N"/>
</dbReference>
<dbReference type="Proteomes" id="UP001320715">
    <property type="component" value="Unassembled WGS sequence"/>
</dbReference>
<evidence type="ECO:0000256" key="5">
    <source>
        <dbReference type="ARBA" id="ARBA00023295"/>
    </source>
</evidence>
<dbReference type="Pfam" id="PF00933">
    <property type="entry name" value="Glyco_hydro_3"/>
    <property type="match status" value="1"/>
</dbReference>
<comment type="similarity">
    <text evidence="2">Belongs to the glycosyl hydrolase 3 family.</text>
</comment>
<comment type="catalytic activity">
    <reaction evidence="1">
        <text>Hydrolysis of terminal non-reducing N-acetyl-D-hexosamine residues in N-acetyl-beta-D-hexosaminides.</text>
        <dbReference type="EC" id="3.2.1.52"/>
    </reaction>
</comment>
<gene>
    <name evidence="7" type="ORF">GTW23_03360</name>
</gene>
<evidence type="ECO:0000256" key="1">
    <source>
        <dbReference type="ARBA" id="ARBA00001231"/>
    </source>
</evidence>
<keyword evidence="4 7" id="KW-0378">Hydrolase</keyword>
<sequence>MRIEDLAKPPFNLDAPAISWVRQTLGRLSPDDRLRQLFNLLSVGDDPEAIARVQAFRPGGITRMRGGDIAHERAVIDDFNVKAQVPLLVSADLEGSRMSLAGGAEWPNPLALAAIDDLEVTETVSRMMAEEARAAGINWSFTPVLDINAAWRSPIVATRGFGSDPEVIARHALTQMRVFQRHGIASAVKHWPGEGHDDRDQHLVTTINPLSMDEWEASFGRLYRGAIEAGVMSVMSAHIALPAFVREQAGDGAGVEAFRPASISRILNDDLLRRRLGFNGLIVSDATAMAGLGAWSKRSEHLPEIIASGCDVILFSNDPEQDLRFLEAALADGRLTWERVDEAVMRQLGLKAALGLHAAAEPPRRTEPEAAKAYAAEVARRAPTLVKDVRDLLPLDPDSHKRVLVISGGIVFPFLPEPLPFALPDMFADKGFEITMHEPGMDVRAEKFDLILYLFGDETLLTRGRIFLDWLGLTGHFGAAMARHWHEIPTVMISFGYPYLLYDAPRVPTYINAYSTTETMQRAVADLLTGEGEWNSNNPVDPFCGLEDARY</sequence>
<dbReference type="EC" id="3.2.1.52" evidence="3"/>
<dbReference type="Gene3D" id="3.20.20.300">
    <property type="entry name" value="Glycoside hydrolase, family 3, N-terminal domain"/>
    <property type="match status" value="1"/>
</dbReference>
<feature type="domain" description="Glycoside hydrolase family 3 N-terminal" evidence="6">
    <location>
        <begin position="81"/>
        <end position="346"/>
    </location>
</feature>
<dbReference type="SUPFAM" id="SSF51445">
    <property type="entry name" value="(Trans)glycosidases"/>
    <property type="match status" value="1"/>
</dbReference>
<proteinExistence type="inferred from homology"/>
<evidence type="ECO:0000256" key="4">
    <source>
        <dbReference type="ARBA" id="ARBA00022801"/>
    </source>
</evidence>
<comment type="caution">
    <text evidence="7">The sequence shown here is derived from an EMBL/GenBank/DDBJ whole genome shotgun (WGS) entry which is preliminary data.</text>
</comment>
<dbReference type="InterPro" id="IPR036962">
    <property type="entry name" value="Glyco_hydro_3_N_sf"/>
</dbReference>
<name>A0ABT1CLW7_9HYPH</name>
<dbReference type="EMBL" id="JAAAML010000001">
    <property type="protein sequence ID" value="MCO6407202.1"/>
    <property type="molecule type" value="Genomic_DNA"/>
</dbReference>
<evidence type="ECO:0000259" key="6">
    <source>
        <dbReference type="Pfam" id="PF00933"/>
    </source>
</evidence>
<dbReference type="InterPro" id="IPR019800">
    <property type="entry name" value="Glyco_hydro_3_AS"/>
</dbReference>
<accession>A0ABT1CLW7</accession>
<dbReference type="Gene3D" id="3.40.50.1700">
    <property type="entry name" value="Glycoside hydrolase family 3 C-terminal domain"/>
    <property type="match status" value="1"/>
</dbReference>
<protein>
    <recommendedName>
        <fullName evidence="3">beta-N-acetylhexosaminidase</fullName>
        <ecNumber evidence="3">3.2.1.52</ecNumber>
    </recommendedName>
</protein>
<dbReference type="PANTHER" id="PTHR30480:SF13">
    <property type="entry name" value="BETA-HEXOSAMINIDASE"/>
    <property type="match status" value="1"/>
</dbReference>
<evidence type="ECO:0000256" key="3">
    <source>
        <dbReference type="ARBA" id="ARBA00012663"/>
    </source>
</evidence>
<dbReference type="InterPro" id="IPR036881">
    <property type="entry name" value="Glyco_hydro_3_C_sf"/>
</dbReference>
<evidence type="ECO:0000256" key="2">
    <source>
        <dbReference type="ARBA" id="ARBA00005336"/>
    </source>
</evidence>
<evidence type="ECO:0000313" key="7">
    <source>
        <dbReference type="EMBL" id="MCO6407202.1"/>
    </source>
</evidence>
<dbReference type="RefSeq" id="WP_252914615.1">
    <property type="nucleotide sequence ID" value="NZ_JAAAML010000001.1"/>
</dbReference>
<dbReference type="InterPro" id="IPR050226">
    <property type="entry name" value="NagZ_Beta-hexosaminidase"/>
</dbReference>
<dbReference type="PANTHER" id="PTHR30480">
    <property type="entry name" value="BETA-HEXOSAMINIDASE-RELATED"/>
    <property type="match status" value="1"/>
</dbReference>
<evidence type="ECO:0000313" key="8">
    <source>
        <dbReference type="Proteomes" id="UP001320715"/>
    </source>
</evidence>